<comment type="caution">
    <text evidence="1">The sequence shown here is derived from an EMBL/GenBank/DDBJ whole genome shotgun (WGS) entry which is preliminary data.</text>
</comment>
<gene>
    <name evidence="1" type="ORF">AB0887_17340</name>
</gene>
<dbReference type="RefSeq" id="WP_359779215.1">
    <property type="nucleotide sequence ID" value="NZ_JBEYRR010000006.1"/>
</dbReference>
<dbReference type="Proteomes" id="UP001553843">
    <property type="component" value="Unassembled WGS sequence"/>
</dbReference>
<name>A0ABV3LW57_9ACTN</name>
<organism evidence="1 2">
    <name type="scientific">Streptomyces huasconensis</name>
    <dbReference type="NCBI Taxonomy" id="1854574"/>
    <lineage>
        <taxon>Bacteria</taxon>
        <taxon>Bacillati</taxon>
        <taxon>Actinomycetota</taxon>
        <taxon>Actinomycetes</taxon>
        <taxon>Kitasatosporales</taxon>
        <taxon>Streptomycetaceae</taxon>
        <taxon>Streptomyces</taxon>
    </lineage>
</organism>
<proteinExistence type="predicted"/>
<keyword evidence="2" id="KW-1185">Reference proteome</keyword>
<evidence type="ECO:0000313" key="1">
    <source>
        <dbReference type="EMBL" id="MEW2363698.1"/>
    </source>
</evidence>
<protein>
    <submittedName>
        <fullName evidence="1">Uncharacterized protein</fullName>
    </submittedName>
</protein>
<dbReference type="EMBL" id="JBEYRS010000006">
    <property type="protein sequence ID" value="MEW2363698.1"/>
    <property type="molecule type" value="Genomic_DNA"/>
</dbReference>
<reference evidence="1 2" key="1">
    <citation type="submission" date="2024-06" db="EMBL/GenBank/DDBJ databases">
        <title>The Natural Products Discovery Center: Release of the First 8490 Sequenced Strains for Exploring Actinobacteria Biosynthetic Diversity.</title>
        <authorList>
            <person name="Kalkreuter E."/>
            <person name="Kautsar S.A."/>
            <person name="Yang D."/>
            <person name="Bader C.D."/>
            <person name="Teijaro C.N."/>
            <person name="Fluegel L."/>
            <person name="Davis C.M."/>
            <person name="Simpson J.R."/>
            <person name="Lauterbach L."/>
            <person name="Steele A.D."/>
            <person name="Gui C."/>
            <person name="Meng S."/>
            <person name="Li G."/>
            <person name="Viehrig K."/>
            <person name="Ye F."/>
            <person name="Su P."/>
            <person name="Kiefer A.F."/>
            <person name="Nichols A."/>
            <person name="Cepeda A.J."/>
            <person name="Yan W."/>
            <person name="Fan B."/>
            <person name="Jiang Y."/>
            <person name="Adhikari A."/>
            <person name="Zheng C.-J."/>
            <person name="Schuster L."/>
            <person name="Cowan T.M."/>
            <person name="Smanski M.J."/>
            <person name="Chevrette M.G."/>
            <person name="De Carvalho L.P.S."/>
            <person name="Shen B."/>
        </authorList>
    </citation>
    <scope>NUCLEOTIDE SEQUENCE [LARGE SCALE GENOMIC DNA]</scope>
    <source>
        <strain evidence="1 2">NPDC047833</strain>
    </source>
</reference>
<evidence type="ECO:0000313" key="2">
    <source>
        <dbReference type="Proteomes" id="UP001553843"/>
    </source>
</evidence>
<sequence>MAAGVPGEEPGAFKEMRDALTLMAAAHMSRPFPPGARGMDVAGQDLVLLDADAYAYSANVLKGPLSDRQYADFTRLMAVFDAVLPALDDPYAAGYYARLHDMAALALEVEALRRK</sequence>
<accession>A0ABV3LW57</accession>